<feature type="transmembrane region" description="Helical" evidence="1">
    <location>
        <begin position="42"/>
        <end position="69"/>
    </location>
</feature>
<evidence type="ECO:0000256" key="1">
    <source>
        <dbReference type="SAM" id="Phobius"/>
    </source>
</evidence>
<keyword evidence="1" id="KW-1133">Transmembrane helix</keyword>
<proteinExistence type="predicted"/>
<gene>
    <name evidence="2" type="ORF">S03H2_11061</name>
</gene>
<organism evidence="2">
    <name type="scientific">marine sediment metagenome</name>
    <dbReference type="NCBI Taxonomy" id="412755"/>
    <lineage>
        <taxon>unclassified sequences</taxon>
        <taxon>metagenomes</taxon>
        <taxon>ecological metagenomes</taxon>
    </lineage>
</organism>
<evidence type="ECO:0000313" key="2">
    <source>
        <dbReference type="EMBL" id="GAH39534.1"/>
    </source>
</evidence>
<reference evidence="2" key="1">
    <citation type="journal article" date="2014" name="Front. Microbiol.">
        <title>High frequency of phylogenetically diverse reductive dehalogenase-homologous genes in deep subseafloor sedimentary metagenomes.</title>
        <authorList>
            <person name="Kawai M."/>
            <person name="Futagami T."/>
            <person name="Toyoda A."/>
            <person name="Takaki Y."/>
            <person name="Nishi S."/>
            <person name="Hori S."/>
            <person name="Arai W."/>
            <person name="Tsubouchi T."/>
            <person name="Morono Y."/>
            <person name="Uchiyama I."/>
            <person name="Ito T."/>
            <person name="Fujiyama A."/>
            <person name="Inagaki F."/>
            <person name="Takami H."/>
        </authorList>
    </citation>
    <scope>NUCLEOTIDE SEQUENCE</scope>
    <source>
        <strain evidence="2">Expedition CK06-06</strain>
    </source>
</reference>
<keyword evidence="1" id="KW-0812">Transmembrane</keyword>
<protein>
    <submittedName>
        <fullName evidence="2">Uncharacterized protein</fullName>
    </submittedName>
</protein>
<accession>X1GD69</accession>
<name>X1GD69_9ZZZZ</name>
<dbReference type="AlphaFoldDB" id="X1GD69"/>
<dbReference type="EMBL" id="BARU01005656">
    <property type="protein sequence ID" value="GAH39534.1"/>
    <property type="molecule type" value="Genomic_DNA"/>
</dbReference>
<comment type="caution">
    <text evidence="2">The sequence shown here is derived from an EMBL/GenBank/DDBJ whole genome shotgun (WGS) entry which is preliminary data.</text>
</comment>
<feature type="transmembrane region" description="Helical" evidence="1">
    <location>
        <begin position="15"/>
        <end position="35"/>
    </location>
</feature>
<keyword evidence="1" id="KW-0472">Membrane</keyword>
<sequence length="84" mass="9173">MRLHSEWIGEKPEEIHIITLILGIIAIVGAALIIIENQYGSYLLIIIGIVAIVEMLISSISLISSFLYINPLIVALGGLIANKY</sequence>